<dbReference type="Gene3D" id="3.30.450.40">
    <property type="match status" value="1"/>
</dbReference>
<feature type="domain" description="STAS" evidence="2">
    <location>
        <begin position="165"/>
        <end position="278"/>
    </location>
</feature>
<dbReference type="SUPFAM" id="SSF55781">
    <property type="entry name" value="GAF domain-like"/>
    <property type="match status" value="1"/>
</dbReference>
<proteinExistence type="predicted"/>
<dbReference type="Pfam" id="PF01740">
    <property type="entry name" value="STAS"/>
    <property type="match status" value="1"/>
</dbReference>
<dbReference type="RefSeq" id="WP_104059051.1">
    <property type="nucleotide sequence ID" value="NZ_PREZ01000006.1"/>
</dbReference>
<keyword evidence="4" id="KW-1185">Reference proteome</keyword>
<dbReference type="SMART" id="SM00065">
    <property type="entry name" value="GAF"/>
    <property type="match status" value="1"/>
</dbReference>
<dbReference type="PANTHER" id="PTHR33745:SF3">
    <property type="entry name" value="RSBT CO-ANTAGONIST PROTEIN RSBRC"/>
    <property type="match status" value="1"/>
</dbReference>
<reference evidence="3 4" key="1">
    <citation type="submission" date="2018-02" db="EMBL/GenBank/DDBJ databases">
        <title>Jeotgalibacillus proteolyticum sp. nov. a protease producing bacterium isolated from ocean sediments of Laizhou Bay.</title>
        <authorList>
            <person name="Li Y."/>
        </authorList>
    </citation>
    <scope>NUCLEOTIDE SEQUENCE [LARGE SCALE GENOMIC DNA]</scope>
    <source>
        <strain evidence="3 4">22-7</strain>
    </source>
</reference>
<name>A0A2S5G8Q7_9BACL</name>
<dbReference type="EMBL" id="PREZ01000006">
    <property type="protein sequence ID" value="PPA69313.1"/>
    <property type="molecule type" value="Genomic_DNA"/>
</dbReference>
<dbReference type="Gene3D" id="3.30.750.24">
    <property type="entry name" value="STAS domain"/>
    <property type="match status" value="1"/>
</dbReference>
<dbReference type="InterPro" id="IPR036513">
    <property type="entry name" value="STAS_dom_sf"/>
</dbReference>
<dbReference type="PANTHER" id="PTHR33745">
    <property type="entry name" value="RSBT ANTAGONIST PROTEIN RSBS-RELATED"/>
    <property type="match status" value="1"/>
</dbReference>
<accession>A0A2S5G8Q7</accession>
<evidence type="ECO:0000256" key="1">
    <source>
        <dbReference type="ARBA" id="ARBA00022553"/>
    </source>
</evidence>
<sequence>MTSQFNIITAEYPSLRSASKRIFKMICDRLDVKTAYVAKRGRDAMTVLSSLNLEEEIIPEEYSVEYGGTYCRLILGSQDGQMTTKNLLTFESTKDLEVTPELNAKGFLGVTLKNLQGDIFGTLCVMDKDEKVFNQEEIDYLKGMAEVLAHTIELDQTTYNMTFLSVPIIPITSGVAVLSIQGIIDEGRAETILTSVLHYGTTHQIDHFIIDLSGLHIIDGIFPHVLINLVKSLELMGTQTIVTGITPEIAKYDLQNGQELIHLDTHVVRNLESALEHIGFHLTEI</sequence>
<organism evidence="3 4">
    <name type="scientific">Jeotgalibacillus proteolyticus</name>
    <dbReference type="NCBI Taxonomy" id="2082395"/>
    <lineage>
        <taxon>Bacteria</taxon>
        <taxon>Bacillati</taxon>
        <taxon>Bacillota</taxon>
        <taxon>Bacilli</taxon>
        <taxon>Bacillales</taxon>
        <taxon>Caryophanaceae</taxon>
        <taxon>Jeotgalibacillus</taxon>
    </lineage>
</organism>
<evidence type="ECO:0000313" key="3">
    <source>
        <dbReference type="EMBL" id="PPA69313.1"/>
    </source>
</evidence>
<dbReference type="CDD" id="cd07041">
    <property type="entry name" value="STAS_RsbR_RsbS_like"/>
    <property type="match status" value="1"/>
</dbReference>
<comment type="caution">
    <text evidence="3">The sequence shown here is derived from an EMBL/GenBank/DDBJ whole genome shotgun (WGS) entry which is preliminary data.</text>
</comment>
<evidence type="ECO:0000313" key="4">
    <source>
        <dbReference type="Proteomes" id="UP000239047"/>
    </source>
</evidence>
<dbReference type="InterPro" id="IPR029016">
    <property type="entry name" value="GAF-like_dom_sf"/>
</dbReference>
<gene>
    <name evidence="3" type="ORF">C4B60_16065</name>
</gene>
<dbReference type="InterPro" id="IPR002645">
    <property type="entry name" value="STAS_dom"/>
</dbReference>
<dbReference type="SUPFAM" id="SSF52091">
    <property type="entry name" value="SpoIIaa-like"/>
    <property type="match status" value="1"/>
</dbReference>
<dbReference type="PROSITE" id="PS50801">
    <property type="entry name" value="STAS"/>
    <property type="match status" value="1"/>
</dbReference>
<protein>
    <submittedName>
        <fullName evidence="3">Anti-anti-sigma factor</fullName>
    </submittedName>
</protein>
<evidence type="ECO:0000259" key="2">
    <source>
        <dbReference type="PROSITE" id="PS50801"/>
    </source>
</evidence>
<dbReference type="OrthoDB" id="1120027at2"/>
<dbReference type="AlphaFoldDB" id="A0A2S5G8Q7"/>
<dbReference type="Proteomes" id="UP000239047">
    <property type="component" value="Unassembled WGS sequence"/>
</dbReference>
<dbReference type="InterPro" id="IPR051932">
    <property type="entry name" value="Bact_StressResp_Reg"/>
</dbReference>
<keyword evidence="1" id="KW-0597">Phosphoprotein</keyword>
<dbReference type="InterPro" id="IPR003018">
    <property type="entry name" value="GAF"/>
</dbReference>